<keyword evidence="5" id="KW-1185">Reference proteome</keyword>
<reference evidence="4 5" key="1">
    <citation type="journal article" date="2019" name="Int. J. Syst. Evol. Microbiol.">
        <title>The Global Catalogue of Microorganisms (GCM) 10K type strain sequencing project: providing services to taxonomists for standard genome sequencing and annotation.</title>
        <authorList>
            <consortium name="The Broad Institute Genomics Platform"/>
            <consortium name="The Broad Institute Genome Sequencing Center for Infectious Disease"/>
            <person name="Wu L."/>
            <person name="Ma J."/>
        </authorList>
    </citation>
    <scope>NUCLEOTIDE SEQUENCE [LARGE SCALE GENOMIC DNA]</scope>
    <source>
        <strain evidence="4 5">JCM 14232</strain>
    </source>
</reference>
<keyword evidence="2" id="KW-0472">Membrane</keyword>
<organism evidence="4 5">
    <name type="scientific">Alkalibacterium indicireducens</name>
    <dbReference type="NCBI Taxonomy" id="398758"/>
    <lineage>
        <taxon>Bacteria</taxon>
        <taxon>Bacillati</taxon>
        <taxon>Bacillota</taxon>
        <taxon>Bacilli</taxon>
        <taxon>Lactobacillales</taxon>
        <taxon>Carnobacteriaceae</taxon>
        <taxon>Alkalibacterium</taxon>
    </lineage>
</organism>
<dbReference type="EMBL" id="BAAADA010000032">
    <property type="protein sequence ID" value="GAA0476667.1"/>
    <property type="molecule type" value="Genomic_DNA"/>
</dbReference>
<feature type="compositionally biased region" description="Acidic residues" evidence="1">
    <location>
        <begin position="225"/>
        <end position="239"/>
    </location>
</feature>
<dbReference type="RefSeq" id="WP_346023890.1">
    <property type="nucleotide sequence ID" value="NZ_BAAADA010000032.1"/>
</dbReference>
<feature type="compositionally biased region" description="Acidic residues" evidence="1">
    <location>
        <begin position="134"/>
        <end position="149"/>
    </location>
</feature>
<feature type="compositionally biased region" description="Basic and acidic residues" evidence="1">
    <location>
        <begin position="183"/>
        <end position="200"/>
    </location>
</feature>
<evidence type="ECO:0000256" key="1">
    <source>
        <dbReference type="SAM" id="MobiDB-lite"/>
    </source>
</evidence>
<dbReference type="Gene3D" id="2.60.40.1180">
    <property type="entry name" value="Golgi alpha-mannosidase II"/>
    <property type="match status" value="1"/>
</dbReference>
<accession>A0ABN1AHL8</accession>
<dbReference type="Proteomes" id="UP001410648">
    <property type="component" value="Unassembled WGS sequence"/>
</dbReference>
<feature type="domain" description="SpuA C-terminal" evidence="3">
    <location>
        <begin position="42"/>
        <end position="128"/>
    </location>
</feature>
<dbReference type="Pfam" id="PF18033">
    <property type="entry name" value="SpuA_C"/>
    <property type="match status" value="1"/>
</dbReference>
<keyword evidence="2" id="KW-0812">Transmembrane</keyword>
<proteinExistence type="predicted"/>
<feature type="region of interest" description="Disordered" evidence="1">
    <location>
        <begin position="134"/>
        <end position="257"/>
    </location>
</feature>
<gene>
    <name evidence="4" type="ORF">GCM10008936_03790</name>
</gene>
<keyword evidence="2" id="KW-1133">Transmembrane helix</keyword>
<comment type="caution">
    <text evidence="4">The sequence shown here is derived from an EMBL/GenBank/DDBJ whole genome shotgun (WGS) entry which is preliminary data.</text>
</comment>
<sequence>MTDDEAYPINTQTQAYTSGLIALRRSTDAFSKGTMEEIADMVSLVNAPEIEEEDLVIAYRAEDSNGDRYYVFVNADDSERTLTLDSDLTEGHVLVDSQQAGTRAIASPEGITVEQAGVTLAPLTASVVLLTDENNDPVEENDEDDEEATDPGNGEQPDGESGPGTDQESDGDDPASGGEEIADSERDAEGDGQSADRTDSSEETGAGQDSGESAADSDQGHSDGPLDDPNGEETTESEGDSSKSQTDDQNGERLPSTATMIWTVGAVGLVSLLTGVAVRQIKKKNKT</sequence>
<dbReference type="InterPro" id="IPR013780">
    <property type="entry name" value="Glyco_hydro_b"/>
</dbReference>
<feature type="transmembrane region" description="Helical" evidence="2">
    <location>
        <begin position="259"/>
        <end position="278"/>
    </location>
</feature>
<evidence type="ECO:0000256" key="2">
    <source>
        <dbReference type="SAM" id="Phobius"/>
    </source>
</evidence>
<evidence type="ECO:0000259" key="3">
    <source>
        <dbReference type="Pfam" id="PF18033"/>
    </source>
</evidence>
<name>A0ABN1AHL8_9LACT</name>
<evidence type="ECO:0000313" key="5">
    <source>
        <dbReference type="Proteomes" id="UP001410648"/>
    </source>
</evidence>
<protein>
    <recommendedName>
        <fullName evidence="3">SpuA C-terminal domain-containing protein</fullName>
    </recommendedName>
</protein>
<dbReference type="InterPro" id="IPR040806">
    <property type="entry name" value="SpuA_C"/>
</dbReference>
<evidence type="ECO:0000313" key="4">
    <source>
        <dbReference type="EMBL" id="GAA0476667.1"/>
    </source>
</evidence>